<accession>Q8IS01</accession>
<dbReference type="Pfam" id="PF04157">
    <property type="entry name" value="EAP30"/>
    <property type="match status" value="1"/>
</dbReference>
<dbReference type="PANTHER" id="PTHR13128">
    <property type="entry name" value="VACUOLAR PROTEIN-SORTING-ASSOCIATED PROTEIN 36"/>
    <property type="match status" value="1"/>
</dbReference>
<comment type="similarity">
    <text evidence="1">Belongs to the VPS36 family.</text>
</comment>
<dbReference type="GO" id="GO:0031902">
    <property type="term" value="C:late endosome membrane"/>
    <property type="evidence" value="ECO:0007669"/>
    <property type="project" value="UniProtKB-UniRule"/>
</dbReference>
<keyword evidence="1" id="KW-0653">Protein transport</keyword>
<proteinExistence type="inferred from homology"/>
<reference evidence="2" key="1">
    <citation type="submission" date="2002-08" db="EMBL/GenBank/DDBJ databases">
        <authorList>
            <person name="Silins G."/>
            <person name="Blakeley R."/>
            <person name="Riddles P."/>
        </authorList>
    </citation>
    <scope>NUCLEOTIDE SEQUENCE</scope>
</reference>
<name>Q8IS01_BABBO</name>
<evidence type="ECO:0000313" key="2">
    <source>
        <dbReference type="EMBL" id="AAN64585.1"/>
    </source>
</evidence>
<dbReference type="InterPro" id="IPR036390">
    <property type="entry name" value="WH_DNA-bd_sf"/>
</dbReference>
<comment type="function">
    <text evidence="1">Component of the ESCRT-II complex (endosomal sorting complex required for transport II), which is required for multivesicular body (MVB) formation and sorting of endosomal cargo proteins into MVBs.</text>
</comment>
<protein>
    <recommendedName>
        <fullName evidence="1">Vacuolar protein-sorting-associated protein 36</fullName>
    </recommendedName>
    <alternativeName>
        <fullName evidence="1">ESCRT-II complex subunit VPS36</fullName>
    </alternativeName>
</protein>
<dbReference type="Gene3D" id="1.10.10.10">
    <property type="entry name" value="Winged helix-like DNA-binding domain superfamily/Winged helix DNA-binding domain"/>
    <property type="match status" value="2"/>
</dbReference>
<dbReference type="AlphaFoldDB" id="Q8IS01"/>
<dbReference type="GO" id="GO:0000814">
    <property type="term" value="C:ESCRT II complex"/>
    <property type="evidence" value="ECO:0007669"/>
    <property type="project" value="UniProtKB-UniRule"/>
</dbReference>
<comment type="subcellular location">
    <subcellularLocation>
        <location evidence="1">Cytoplasm</location>
    </subcellularLocation>
    <subcellularLocation>
        <location evidence="1">Endosome</location>
    </subcellularLocation>
</comment>
<organism evidence="2">
    <name type="scientific">Babesia bovis</name>
    <dbReference type="NCBI Taxonomy" id="5865"/>
    <lineage>
        <taxon>Eukaryota</taxon>
        <taxon>Sar</taxon>
        <taxon>Alveolata</taxon>
        <taxon>Apicomplexa</taxon>
        <taxon>Aconoidasida</taxon>
        <taxon>Piroplasmida</taxon>
        <taxon>Babesiidae</taxon>
        <taxon>Babesia</taxon>
    </lineage>
</organism>
<dbReference type="SUPFAM" id="SSF46785">
    <property type="entry name" value="Winged helix' DNA-binding domain"/>
    <property type="match status" value="1"/>
</dbReference>
<dbReference type="GO" id="GO:0043130">
    <property type="term" value="F:ubiquitin binding"/>
    <property type="evidence" value="ECO:0007669"/>
    <property type="project" value="UniProtKB-UniRule"/>
</dbReference>
<dbReference type="VEuPathDB" id="PiroplasmaDB:BBOV_IV008120"/>
<dbReference type="InterPro" id="IPR040608">
    <property type="entry name" value="Snf8/Vps36"/>
</dbReference>
<dbReference type="GO" id="GO:0032266">
    <property type="term" value="F:phosphatidylinositol-3-phosphate binding"/>
    <property type="evidence" value="ECO:0007669"/>
    <property type="project" value="UniProtKB-UniRule"/>
</dbReference>
<keyword evidence="1" id="KW-0963">Cytoplasm</keyword>
<evidence type="ECO:0000256" key="1">
    <source>
        <dbReference type="RuleBase" id="RU367095"/>
    </source>
</evidence>
<dbReference type="PANTHER" id="PTHR13128:SF12">
    <property type="entry name" value="VACUOLAR PROTEIN-SORTING-ASSOCIATED PROTEIN 36"/>
    <property type="match status" value="1"/>
</dbReference>
<dbReference type="InterPro" id="IPR037855">
    <property type="entry name" value="Vps36"/>
</dbReference>
<dbReference type="EMBL" id="AY170919">
    <property type="protein sequence ID" value="AAN64585.1"/>
    <property type="molecule type" value="Genomic_DNA"/>
</dbReference>
<dbReference type="GO" id="GO:0043328">
    <property type="term" value="P:protein transport to vacuole involved in ubiquitin-dependent protein catabolic process via the multivesicular body sorting pathway"/>
    <property type="evidence" value="ECO:0007669"/>
    <property type="project" value="UniProtKB-UniRule"/>
</dbReference>
<keyword evidence="1" id="KW-0813">Transport</keyword>
<keyword evidence="1" id="KW-0967">Endosome</keyword>
<sequence length="316" mass="36166">MECELERNVTLLRGFCIRKGLMGKMKNCGDATLTSNRLCYDDGDSKQIIPVSRIQECQLKKLGTQTYIKIKSVDAIYYITYYGDIAELHQKLTSLLKIHETRNVIGRSVSVGGVSRVVQMKYERVADANELRMNVMADLNGLKKKSKKVLNMARHIFVEKQTLSKTFGALNLNIFETEGQTVKSMETTEILLRLLKEHKFILLQDLFCMVNRMRLCDLLTAKELRANVELLQEEEICKLVDIQGVCTIVANDVMDLLEDIAKIVEVDPITPLQLAEIQSISISLAEYKLRYAELEGVVTRDDATYYTQYYRNPFLK</sequence>
<comment type="subunit">
    <text evidence="1">Component of the endosomal sorting complex required for transport II (ESCRT-II).</text>
</comment>
<dbReference type="InterPro" id="IPR036388">
    <property type="entry name" value="WH-like_DNA-bd_sf"/>
</dbReference>